<dbReference type="EMBL" id="CVRL01000025">
    <property type="protein sequence ID" value="CRL11175.1"/>
    <property type="molecule type" value="Genomic_DNA"/>
</dbReference>
<dbReference type="InterPro" id="IPR025227">
    <property type="entry name" value="DUF4169"/>
</dbReference>
<proteinExistence type="predicted"/>
<dbReference type="AlphaFoldDB" id="A0A0H5DBM3"/>
<evidence type="ECO:0000313" key="3">
    <source>
        <dbReference type="Proteomes" id="UP000043764"/>
    </source>
</evidence>
<feature type="region of interest" description="Disordered" evidence="1">
    <location>
        <begin position="40"/>
        <end position="85"/>
    </location>
</feature>
<accession>A0A0H5DBM3</accession>
<gene>
    <name evidence="2" type="ORF">NIT7321_02026</name>
</gene>
<organism evidence="2 3">
    <name type="scientific">Phaeobacter italicus</name>
    <dbReference type="NCBI Taxonomy" id="481446"/>
    <lineage>
        <taxon>Bacteria</taxon>
        <taxon>Pseudomonadati</taxon>
        <taxon>Pseudomonadota</taxon>
        <taxon>Alphaproteobacteria</taxon>
        <taxon>Rhodobacterales</taxon>
        <taxon>Roseobacteraceae</taxon>
        <taxon>Phaeobacter</taxon>
    </lineage>
</organism>
<keyword evidence="3" id="KW-1185">Reference proteome</keyword>
<name>A0A0H5DBM3_9RHOB</name>
<dbReference type="Pfam" id="PF13770">
    <property type="entry name" value="DUF4169"/>
    <property type="match status" value="1"/>
</dbReference>
<feature type="compositionally biased region" description="Basic and acidic residues" evidence="1">
    <location>
        <begin position="42"/>
        <end position="85"/>
    </location>
</feature>
<protein>
    <submittedName>
        <fullName evidence="2">Uncharacterized protein</fullName>
    </submittedName>
</protein>
<dbReference type="Proteomes" id="UP000043764">
    <property type="component" value="Unassembled WGS sequence"/>
</dbReference>
<sequence length="85" mass="9559">MTNAPGPRPGAFSLVTGNPLRAEYSGTMADIVNLNQFRKSKARTDKKVQADRNAVKFGRTKAEKQRDKAVQDQDSRRLDSHKRDD</sequence>
<reference evidence="2 3" key="1">
    <citation type="submission" date="2015-05" db="EMBL/GenBank/DDBJ databases">
        <authorList>
            <person name="Rodrigo-Torres Lidia"/>
            <person name="Arahal R.David."/>
        </authorList>
    </citation>
    <scope>NUCLEOTIDE SEQUENCE [LARGE SCALE GENOMIC DNA]</scope>
    <source>
        <strain evidence="2 3">CECT 7321</strain>
    </source>
</reference>
<evidence type="ECO:0000256" key="1">
    <source>
        <dbReference type="SAM" id="MobiDB-lite"/>
    </source>
</evidence>
<dbReference type="RefSeq" id="WP_008560690.1">
    <property type="nucleotide sequence ID" value="NZ_CANLNU010000001.1"/>
</dbReference>
<evidence type="ECO:0000313" key="2">
    <source>
        <dbReference type="EMBL" id="CRL11175.1"/>
    </source>
</evidence>
<dbReference type="STRING" id="481446.NIT7645_01125"/>